<dbReference type="Gene3D" id="2.40.50.90">
    <property type="match status" value="1"/>
</dbReference>
<dbReference type="AlphaFoldDB" id="A0ABD0NFF4"/>
<dbReference type="InterPro" id="IPR035437">
    <property type="entry name" value="SNase_OB-fold_sf"/>
</dbReference>
<name>A0ABD0NFF4_CIRMR</name>
<sequence length="103" mass="11394">RMCCERTLVAAIHSYQEDFLLLFLCDTNTEEDVYIHLALQKEGHALPSVTAYGLMSGGQFNPVTSYFGDDQLEEVKECVSPSTCFPETQICFQGNGSLSSSQT</sequence>
<gene>
    <name evidence="1" type="ORF">M9458_044099</name>
</gene>
<organism evidence="1 2">
    <name type="scientific">Cirrhinus mrigala</name>
    <name type="common">Mrigala</name>
    <dbReference type="NCBI Taxonomy" id="683832"/>
    <lineage>
        <taxon>Eukaryota</taxon>
        <taxon>Metazoa</taxon>
        <taxon>Chordata</taxon>
        <taxon>Craniata</taxon>
        <taxon>Vertebrata</taxon>
        <taxon>Euteleostomi</taxon>
        <taxon>Actinopterygii</taxon>
        <taxon>Neopterygii</taxon>
        <taxon>Teleostei</taxon>
        <taxon>Ostariophysi</taxon>
        <taxon>Cypriniformes</taxon>
        <taxon>Cyprinidae</taxon>
        <taxon>Labeoninae</taxon>
        <taxon>Labeonini</taxon>
        <taxon>Cirrhinus</taxon>
    </lineage>
</organism>
<accession>A0ABD0NFF4</accession>
<evidence type="ECO:0000313" key="1">
    <source>
        <dbReference type="EMBL" id="KAL0160374.1"/>
    </source>
</evidence>
<feature type="non-terminal residue" evidence="1">
    <location>
        <position position="1"/>
    </location>
</feature>
<reference evidence="1 2" key="1">
    <citation type="submission" date="2024-05" db="EMBL/GenBank/DDBJ databases">
        <title>Genome sequencing and assembly of Indian major carp, Cirrhinus mrigala (Hamilton, 1822).</title>
        <authorList>
            <person name="Mohindra V."/>
            <person name="Chowdhury L.M."/>
            <person name="Lal K."/>
            <person name="Jena J.K."/>
        </authorList>
    </citation>
    <scope>NUCLEOTIDE SEQUENCE [LARGE SCALE GENOMIC DNA]</scope>
    <source>
        <strain evidence="1">CM1030</strain>
        <tissue evidence="1">Blood</tissue>
    </source>
</reference>
<dbReference type="Proteomes" id="UP001529510">
    <property type="component" value="Unassembled WGS sequence"/>
</dbReference>
<comment type="caution">
    <text evidence="1">The sequence shown here is derived from an EMBL/GenBank/DDBJ whole genome shotgun (WGS) entry which is preliminary data.</text>
</comment>
<keyword evidence="2" id="KW-1185">Reference proteome</keyword>
<protein>
    <submittedName>
        <fullName evidence="1">Uncharacterized protein</fullName>
    </submittedName>
</protein>
<dbReference type="EMBL" id="JAMKFB020000022">
    <property type="protein sequence ID" value="KAL0160374.1"/>
    <property type="molecule type" value="Genomic_DNA"/>
</dbReference>
<proteinExistence type="predicted"/>
<evidence type="ECO:0000313" key="2">
    <source>
        <dbReference type="Proteomes" id="UP001529510"/>
    </source>
</evidence>
<feature type="non-terminal residue" evidence="1">
    <location>
        <position position="103"/>
    </location>
</feature>